<keyword evidence="3" id="KW-1185">Reference proteome</keyword>
<evidence type="ECO:0000256" key="1">
    <source>
        <dbReference type="SAM" id="SignalP"/>
    </source>
</evidence>
<organism evidence="2 3">
    <name type="scientific">Cylicocyclus nassatus</name>
    <name type="common">Nematode worm</name>
    <dbReference type="NCBI Taxonomy" id="53992"/>
    <lineage>
        <taxon>Eukaryota</taxon>
        <taxon>Metazoa</taxon>
        <taxon>Ecdysozoa</taxon>
        <taxon>Nematoda</taxon>
        <taxon>Chromadorea</taxon>
        <taxon>Rhabditida</taxon>
        <taxon>Rhabditina</taxon>
        <taxon>Rhabditomorpha</taxon>
        <taxon>Strongyloidea</taxon>
        <taxon>Strongylidae</taxon>
        <taxon>Cylicocyclus</taxon>
    </lineage>
</organism>
<protein>
    <submittedName>
        <fullName evidence="2">Uncharacterized protein</fullName>
    </submittedName>
</protein>
<reference evidence="2" key="1">
    <citation type="submission" date="2023-07" db="EMBL/GenBank/DDBJ databases">
        <authorList>
            <consortium name="CYATHOMIX"/>
        </authorList>
    </citation>
    <scope>NUCLEOTIDE SEQUENCE</scope>
    <source>
        <strain evidence="2">N/A</strain>
    </source>
</reference>
<feature type="chain" id="PRO_5041315635" evidence="1">
    <location>
        <begin position="17"/>
        <end position="91"/>
    </location>
</feature>
<accession>A0AA36DMF3</accession>
<evidence type="ECO:0000313" key="3">
    <source>
        <dbReference type="Proteomes" id="UP001176961"/>
    </source>
</evidence>
<proteinExistence type="predicted"/>
<dbReference type="Proteomes" id="UP001176961">
    <property type="component" value="Unassembled WGS sequence"/>
</dbReference>
<dbReference type="EMBL" id="CATQJL010000001">
    <property type="protein sequence ID" value="CAJ0589485.1"/>
    <property type="molecule type" value="Genomic_DNA"/>
</dbReference>
<evidence type="ECO:0000313" key="2">
    <source>
        <dbReference type="EMBL" id="CAJ0589485.1"/>
    </source>
</evidence>
<dbReference type="AlphaFoldDB" id="A0AA36DMF3"/>
<gene>
    <name evidence="2" type="ORF">CYNAS_LOCUS1468</name>
</gene>
<name>A0AA36DMF3_CYLNA</name>
<feature type="signal peptide" evidence="1">
    <location>
        <begin position="1"/>
        <end position="16"/>
    </location>
</feature>
<comment type="caution">
    <text evidence="2">The sequence shown here is derived from an EMBL/GenBank/DDBJ whole genome shotgun (WGS) entry which is preliminary data.</text>
</comment>
<keyword evidence="1" id="KW-0732">Signal</keyword>
<sequence>MMKYSFIVIIFAIVFGERHVASLPYAYPAFSPNMLAVPYVHPVAPIMHAVPAYHPHIAYRPYHELQNVAGAVKKESNLLTDVAVRFPIRRS</sequence>